<dbReference type="GO" id="GO:0016987">
    <property type="term" value="F:sigma factor activity"/>
    <property type="evidence" value="ECO:0007669"/>
    <property type="project" value="UniProtKB-KW"/>
</dbReference>
<evidence type="ECO:0008006" key="7">
    <source>
        <dbReference type="Google" id="ProtNLM"/>
    </source>
</evidence>
<dbReference type="NCBIfam" id="TIGR02937">
    <property type="entry name" value="sigma70-ECF"/>
    <property type="match status" value="1"/>
</dbReference>
<evidence type="ECO:0000256" key="3">
    <source>
        <dbReference type="ARBA" id="ARBA00023125"/>
    </source>
</evidence>
<evidence type="ECO:0000256" key="5">
    <source>
        <dbReference type="SAM" id="MobiDB-lite"/>
    </source>
</evidence>
<feature type="region of interest" description="Disordered" evidence="5">
    <location>
        <begin position="200"/>
        <end position="247"/>
    </location>
</feature>
<accession>A0A6J4UR69</accession>
<dbReference type="Gene3D" id="1.10.10.10">
    <property type="entry name" value="Winged helix-like DNA-binding domain superfamily/Winged helix DNA-binding domain"/>
    <property type="match status" value="1"/>
</dbReference>
<keyword evidence="1" id="KW-0805">Transcription regulation</keyword>
<name>A0A6J4UR69_9BACT</name>
<keyword evidence="3" id="KW-0238">DNA-binding</keyword>
<dbReference type="InterPro" id="IPR013325">
    <property type="entry name" value="RNA_pol_sigma_r2"/>
</dbReference>
<reference evidence="6" key="1">
    <citation type="submission" date="2020-02" db="EMBL/GenBank/DDBJ databases">
        <authorList>
            <person name="Meier V. D."/>
        </authorList>
    </citation>
    <scope>NUCLEOTIDE SEQUENCE</scope>
    <source>
        <strain evidence="6">AVDCRST_MAG49</strain>
    </source>
</reference>
<keyword evidence="2" id="KW-0731">Sigma factor</keyword>
<protein>
    <recommendedName>
        <fullName evidence="7">RNA polymerase sigma-70 region 2 domain-containing protein</fullName>
    </recommendedName>
</protein>
<organism evidence="6">
    <name type="scientific">uncultured Thermomicrobiales bacterium</name>
    <dbReference type="NCBI Taxonomy" id="1645740"/>
    <lineage>
        <taxon>Bacteria</taxon>
        <taxon>Pseudomonadati</taxon>
        <taxon>Thermomicrobiota</taxon>
        <taxon>Thermomicrobia</taxon>
        <taxon>Thermomicrobiales</taxon>
        <taxon>environmental samples</taxon>
    </lineage>
</organism>
<dbReference type="EMBL" id="CADCWG010000146">
    <property type="protein sequence ID" value="CAA9555467.1"/>
    <property type="molecule type" value="Genomic_DNA"/>
</dbReference>
<dbReference type="InterPro" id="IPR036388">
    <property type="entry name" value="WH-like_DNA-bd_sf"/>
</dbReference>
<sequence>MDQPTTRALPALAGSTAAVAPEVDRALTAAAMAARAGDREARDALHAALAEKIGRFVARYRHGWGDGAWDADDVAQEAYLVLVELIDGWPGGESFVAYFLSRFPWRLRDAVRRLAGPRPVSAPPDDSALTLVVDGSAAAETARALLGTLAADLPEPDRTILWRHIGEGERFGVIATSLHLDRRTVNRRWQALVAELRDSLAPVPQPPSEPGDAPPTRRPATARRSAPSPAPVPAREREAVSGPVRVR</sequence>
<feature type="compositionally biased region" description="Pro residues" evidence="5">
    <location>
        <begin position="203"/>
        <end position="217"/>
    </location>
</feature>
<keyword evidence="4" id="KW-0804">Transcription</keyword>
<dbReference type="InterPro" id="IPR014284">
    <property type="entry name" value="RNA_pol_sigma-70_dom"/>
</dbReference>
<feature type="compositionally biased region" description="Low complexity" evidence="5">
    <location>
        <begin position="218"/>
        <end position="227"/>
    </location>
</feature>
<proteinExistence type="predicted"/>
<dbReference type="Gene3D" id="1.10.1740.10">
    <property type="match status" value="1"/>
</dbReference>
<dbReference type="PANTHER" id="PTHR43133:SF8">
    <property type="entry name" value="RNA POLYMERASE SIGMA FACTOR HI_1459-RELATED"/>
    <property type="match status" value="1"/>
</dbReference>
<dbReference type="InterPro" id="IPR039425">
    <property type="entry name" value="RNA_pol_sigma-70-like"/>
</dbReference>
<dbReference type="PANTHER" id="PTHR43133">
    <property type="entry name" value="RNA POLYMERASE ECF-TYPE SIGMA FACTO"/>
    <property type="match status" value="1"/>
</dbReference>
<gene>
    <name evidence="6" type="ORF">AVDCRST_MAG49-2875</name>
</gene>
<evidence type="ECO:0000256" key="1">
    <source>
        <dbReference type="ARBA" id="ARBA00023015"/>
    </source>
</evidence>
<dbReference type="AlphaFoldDB" id="A0A6J4UR69"/>
<dbReference type="GO" id="GO:0003677">
    <property type="term" value="F:DNA binding"/>
    <property type="evidence" value="ECO:0007669"/>
    <property type="project" value="UniProtKB-KW"/>
</dbReference>
<evidence type="ECO:0000256" key="2">
    <source>
        <dbReference type="ARBA" id="ARBA00023082"/>
    </source>
</evidence>
<dbReference type="GO" id="GO:0006352">
    <property type="term" value="P:DNA-templated transcription initiation"/>
    <property type="evidence" value="ECO:0007669"/>
    <property type="project" value="InterPro"/>
</dbReference>
<evidence type="ECO:0000256" key="4">
    <source>
        <dbReference type="ARBA" id="ARBA00023163"/>
    </source>
</evidence>
<dbReference type="SUPFAM" id="SSF88946">
    <property type="entry name" value="Sigma2 domain of RNA polymerase sigma factors"/>
    <property type="match status" value="1"/>
</dbReference>
<evidence type="ECO:0000313" key="6">
    <source>
        <dbReference type="EMBL" id="CAA9555467.1"/>
    </source>
</evidence>